<accession>A0A1I4QM53</accession>
<dbReference type="OrthoDB" id="122561at2157"/>
<evidence type="ECO:0000313" key="1">
    <source>
        <dbReference type="EMBL" id="SFM40790.1"/>
    </source>
</evidence>
<dbReference type="Proteomes" id="UP000198535">
    <property type="component" value="Unassembled WGS sequence"/>
</dbReference>
<sequence length="62" mass="6464">MKIENVLCPGCGTPIIATIPLGQSIVCVSVTSGKPVDFGAIYKSTSKCTSCNKSFACYTKNS</sequence>
<protein>
    <submittedName>
        <fullName evidence="1">Uncharacterized protein</fullName>
    </submittedName>
</protein>
<dbReference type="RefSeq" id="WP_091934374.1">
    <property type="nucleotide sequence ID" value="NZ_FOUJ01000002.1"/>
</dbReference>
<dbReference type="EMBL" id="FOUJ01000002">
    <property type="protein sequence ID" value="SFM40790.1"/>
    <property type="molecule type" value="Genomic_DNA"/>
</dbReference>
<evidence type="ECO:0000313" key="2">
    <source>
        <dbReference type="Proteomes" id="UP000198535"/>
    </source>
</evidence>
<dbReference type="AlphaFoldDB" id="A0A1I4QM53"/>
<reference evidence="2" key="1">
    <citation type="submission" date="2016-10" db="EMBL/GenBank/DDBJ databases">
        <authorList>
            <person name="Varghese N."/>
            <person name="Submissions S."/>
        </authorList>
    </citation>
    <scope>NUCLEOTIDE SEQUENCE [LARGE SCALE GENOMIC DNA]</scope>
    <source>
        <strain evidence="2">Mob M</strain>
    </source>
</reference>
<organism evidence="1 2">
    <name type="scientific">Methanolobus profundi</name>
    <dbReference type="NCBI Taxonomy" id="487685"/>
    <lineage>
        <taxon>Archaea</taxon>
        <taxon>Methanobacteriati</taxon>
        <taxon>Methanobacteriota</taxon>
        <taxon>Stenosarchaea group</taxon>
        <taxon>Methanomicrobia</taxon>
        <taxon>Methanosarcinales</taxon>
        <taxon>Methanosarcinaceae</taxon>
        <taxon>Methanolobus</taxon>
    </lineage>
</organism>
<name>A0A1I4QM53_9EURY</name>
<keyword evidence="2" id="KW-1185">Reference proteome</keyword>
<gene>
    <name evidence="1" type="ORF">SAMN04488696_1079</name>
</gene>
<proteinExistence type="predicted"/>